<dbReference type="SUPFAM" id="SSF55785">
    <property type="entry name" value="PYP-like sensor domain (PAS domain)"/>
    <property type="match status" value="1"/>
</dbReference>
<keyword evidence="6" id="KW-0808">Transferase</keyword>
<keyword evidence="8 15" id="KW-0418">Kinase</keyword>
<dbReference type="SMART" id="SM00911">
    <property type="entry name" value="HWE_HK"/>
    <property type="match status" value="1"/>
</dbReference>
<dbReference type="InterPro" id="IPR036890">
    <property type="entry name" value="HATPase_C_sf"/>
</dbReference>
<evidence type="ECO:0000256" key="2">
    <source>
        <dbReference type="ARBA" id="ARBA00012438"/>
    </source>
</evidence>
<dbReference type="InterPro" id="IPR029016">
    <property type="entry name" value="GAF-like_dom_sf"/>
</dbReference>
<keyword evidence="11" id="KW-0675">Receptor</keyword>
<evidence type="ECO:0000256" key="10">
    <source>
        <dbReference type="ARBA" id="ARBA00022991"/>
    </source>
</evidence>
<gene>
    <name evidence="15" type="ORF">SAMN05428963_104311</name>
</gene>
<evidence type="ECO:0000259" key="13">
    <source>
        <dbReference type="PROSITE" id="PS50046"/>
    </source>
</evidence>
<keyword evidence="3" id="KW-0600">Photoreceptor protein</keyword>
<dbReference type="GO" id="GO:0005524">
    <property type="term" value="F:ATP binding"/>
    <property type="evidence" value="ECO:0007669"/>
    <property type="project" value="UniProtKB-KW"/>
</dbReference>
<dbReference type="Gene3D" id="3.30.565.10">
    <property type="entry name" value="Histidine kinase-like ATPase, C-terminal domain"/>
    <property type="match status" value="1"/>
</dbReference>
<keyword evidence="10" id="KW-0157">Chromophore</keyword>
<keyword evidence="7" id="KW-0547">Nucleotide-binding</keyword>
<dbReference type="Pfam" id="PF00360">
    <property type="entry name" value="PHY"/>
    <property type="match status" value="1"/>
</dbReference>
<dbReference type="InterPro" id="IPR013515">
    <property type="entry name" value="Phytochrome_cen-reg"/>
</dbReference>
<dbReference type="InterPro" id="IPR043150">
    <property type="entry name" value="Phytochrome_PHY_sf"/>
</dbReference>
<dbReference type="STRING" id="1365950.SAMN05428963_104311"/>
<dbReference type="SMART" id="SM00065">
    <property type="entry name" value="GAF"/>
    <property type="match status" value="1"/>
</dbReference>
<dbReference type="SUPFAM" id="SSF55874">
    <property type="entry name" value="ATPase domain of HSP90 chaperone/DNA topoisomerase II/histidine kinase"/>
    <property type="match status" value="1"/>
</dbReference>
<dbReference type="SUPFAM" id="SSF52172">
    <property type="entry name" value="CheY-like"/>
    <property type="match status" value="1"/>
</dbReference>
<dbReference type="PIRSF" id="PIRSF036397">
    <property type="entry name" value="Bactrphtchrm_rec"/>
    <property type="match status" value="1"/>
</dbReference>
<dbReference type="AlphaFoldDB" id="A0A1T4Q2D1"/>
<dbReference type="Proteomes" id="UP000190135">
    <property type="component" value="Unassembled WGS sequence"/>
</dbReference>
<keyword evidence="9" id="KW-0067">ATP-binding</keyword>
<name>A0A1T4Q2D1_9HYPH</name>
<dbReference type="SUPFAM" id="SSF55781">
    <property type="entry name" value="GAF domain-like"/>
    <property type="match status" value="2"/>
</dbReference>
<dbReference type="InterPro" id="IPR001789">
    <property type="entry name" value="Sig_transdc_resp-reg_receiver"/>
</dbReference>
<evidence type="ECO:0000259" key="14">
    <source>
        <dbReference type="PROSITE" id="PS50110"/>
    </source>
</evidence>
<evidence type="ECO:0000256" key="3">
    <source>
        <dbReference type="ARBA" id="ARBA00022543"/>
    </source>
</evidence>
<dbReference type="InterPro" id="IPR035965">
    <property type="entry name" value="PAS-like_dom_sf"/>
</dbReference>
<dbReference type="EC" id="2.7.13.3" evidence="2"/>
<dbReference type="SMART" id="SM00448">
    <property type="entry name" value="REC"/>
    <property type="match status" value="1"/>
</dbReference>
<dbReference type="InterPro" id="IPR009219">
    <property type="entry name" value="Bactrphtchr_CheY"/>
</dbReference>
<dbReference type="Gene3D" id="3.30.450.270">
    <property type="match status" value="1"/>
</dbReference>
<dbReference type="Gene3D" id="3.30.450.20">
    <property type="entry name" value="PAS domain"/>
    <property type="match status" value="1"/>
</dbReference>
<feature type="domain" description="Response regulatory" evidence="14">
    <location>
        <begin position="745"/>
        <end position="856"/>
    </location>
</feature>
<dbReference type="GO" id="GO:0006355">
    <property type="term" value="P:regulation of DNA-templated transcription"/>
    <property type="evidence" value="ECO:0007669"/>
    <property type="project" value="InterPro"/>
</dbReference>
<evidence type="ECO:0000256" key="7">
    <source>
        <dbReference type="ARBA" id="ARBA00022741"/>
    </source>
</evidence>
<dbReference type="InterPro" id="IPR013654">
    <property type="entry name" value="PAS_2"/>
</dbReference>
<evidence type="ECO:0000256" key="6">
    <source>
        <dbReference type="ARBA" id="ARBA00022679"/>
    </source>
</evidence>
<evidence type="ECO:0000313" key="16">
    <source>
        <dbReference type="Proteomes" id="UP000190135"/>
    </source>
</evidence>
<evidence type="ECO:0000256" key="11">
    <source>
        <dbReference type="ARBA" id="ARBA00023170"/>
    </source>
</evidence>
<dbReference type="EMBL" id="FUXL01000004">
    <property type="protein sequence ID" value="SJZ97889.1"/>
    <property type="molecule type" value="Genomic_DNA"/>
</dbReference>
<evidence type="ECO:0000256" key="4">
    <source>
        <dbReference type="ARBA" id="ARBA00022553"/>
    </source>
</evidence>
<dbReference type="PROSITE" id="PS50046">
    <property type="entry name" value="PHYTOCHROME_2"/>
    <property type="match status" value="1"/>
</dbReference>
<dbReference type="GO" id="GO:0000160">
    <property type="term" value="P:phosphorelay signal transduction system"/>
    <property type="evidence" value="ECO:0007669"/>
    <property type="project" value="InterPro"/>
</dbReference>
<dbReference type="PROSITE" id="PS50110">
    <property type="entry name" value="RESPONSE_REGULATORY"/>
    <property type="match status" value="1"/>
</dbReference>
<organism evidence="15 16">
    <name type="scientific">Consotaella salsifontis</name>
    <dbReference type="NCBI Taxonomy" id="1365950"/>
    <lineage>
        <taxon>Bacteria</taxon>
        <taxon>Pseudomonadati</taxon>
        <taxon>Pseudomonadota</taxon>
        <taxon>Alphaproteobacteria</taxon>
        <taxon>Hyphomicrobiales</taxon>
        <taxon>Aurantimonadaceae</taxon>
        <taxon>Consotaella</taxon>
    </lineage>
</organism>
<evidence type="ECO:0000256" key="9">
    <source>
        <dbReference type="ARBA" id="ARBA00022840"/>
    </source>
</evidence>
<dbReference type="GO" id="GO:0004673">
    <property type="term" value="F:protein histidine kinase activity"/>
    <property type="evidence" value="ECO:0007669"/>
    <property type="project" value="UniProtKB-EC"/>
</dbReference>
<dbReference type="InterPro" id="IPR016132">
    <property type="entry name" value="Phyto_chromo_attachment"/>
</dbReference>
<protein>
    <recommendedName>
        <fullName evidence="2">histidine kinase</fullName>
        <ecNumber evidence="2">2.7.13.3</ecNumber>
    </recommendedName>
</protein>
<proteinExistence type="predicted"/>
<dbReference type="Pfam" id="PF00072">
    <property type="entry name" value="Response_reg"/>
    <property type="match status" value="1"/>
</dbReference>
<evidence type="ECO:0000256" key="8">
    <source>
        <dbReference type="ARBA" id="ARBA00022777"/>
    </source>
</evidence>
<keyword evidence="16" id="KW-1185">Reference proteome</keyword>
<evidence type="ECO:0000256" key="12">
    <source>
        <dbReference type="PROSITE-ProRule" id="PRU00169"/>
    </source>
</evidence>
<reference evidence="15 16" key="1">
    <citation type="submission" date="2017-02" db="EMBL/GenBank/DDBJ databases">
        <authorList>
            <person name="Peterson S.W."/>
        </authorList>
    </citation>
    <scope>NUCLEOTIDE SEQUENCE [LARGE SCALE GENOMIC DNA]</scope>
    <source>
        <strain evidence="15 16">USBA 369</strain>
    </source>
</reference>
<dbReference type="InterPro" id="IPR011006">
    <property type="entry name" value="CheY-like_superfamily"/>
</dbReference>
<evidence type="ECO:0000313" key="15">
    <source>
        <dbReference type="EMBL" id="SJZ97889.1"/>
    </source>
</evidence>
<comment type="catalytic activity">
    <reaction evidence="1">
        <text>ATP + protein L-histidine = ADP + protein N-phospho-L-histidine.</text>
        <dbReference type="EC" id="2.7.13.3"/>
    </reaction>
</comment>
<dbReference type="InterPro" id="IPR003018">
    <property type="entry name" value="GAF"/>
</dbReference>
<evidence type="ECO:0000256" key="1">
    <source>
        <dbReference type="ARBA" id="ARBA00000085"/>
    </source>
</evidence>
<dbReference type="RefSeq" id="WP_245318918.1">
    <property type="nucleotide sequence ID" value="NZ_FUXL01000004.1"/>
</dbReference>
<dbReference type="Pfam" id="PF07536">
    <property type="entry name" value="HWE_HK"/>
    <property type="match status" value="1"/>
</dbReference>
<dbReference type="Gene3D" id="3.30.450.40">
    <property type="match status" value="1"/>
</dbReference>
<dbReference type="Pfam" id="PF08446">
    <property type="entry name" value="PAS_2"/>
    <property type="match status" value="1"/>
</dbReference>
<dbReference type="InterPro" id="IPR011102">
    <property type="entry name" value="Sig_transdc_His_kinase_HWE"/>
</dbReference>
<accession>A0A1T4Q2D1</accession>
<dbReference type="PANTHER" id="PTHR41523">
    <property type="entry name" value="TWO-COMPONENT SYSTEM SENSOR PROTEIN"/>
    <property type="match status" value="1"/>
</dbReference>
<dbReference type="Pfam" id="PF01590">
    <property type="entry name" value="GAF"/>
    <property type="match status" value="1"/>
</dbReference>
<keyword evidence="5" id="KW-0716">Sensory transduction</keyword>
<dbReference type="GO" id="GO:0009584">
    <property type="term" value="P:detection of visible light"/>
    <property type="evidence" value="ECO:0007669"/>
    <property type="project" value="InterPro"/>
</dbReference>
<dbReference type="PANTHER" id="PTHR41523:SF7">
    <property type="entry name" value="HISTIDINE KINASE"/>
    <property type="match status" value="1"/>
</dbReference>
<evidence type="ECO:0000256" key="5">
    <source>
        <dbReference type="ARBA" id="ARBA00022606"/>
    </source>
</evidence>
<dbReference type="GO" id="GO:0009881">
    <property type="term" value="F:photoreceptor activity"/>
    <property type="evidence" value="ECO:0007669"/>
    <property type="project" value="UniProtKB-KW"/>
</dbReference>
<dbReference type="Gene3D" id="3.40.50.2300">
    <property type="match status" value="1"/>
</dbReference>
<sequence length="864" mass="95021">MSTPDPTNFKVDLTNCDREPIHLLGGIQGFGFLFAISSDWLVERVSANIGEFLGHSPETMLGEPISTFLPRSTIHAIRGKLQLLSSPDSTERLFAFDLKGDGRLFDVALHAAGSSIIVEAEPATNFGPINPGTMVKGMVARVRRHEDLDGLYRESVRQVRAITGFDRVMLYRFGPRGDGHVIAESARSGIGSFLGLHYPASDIPVQARALYIRNQIRIIADVNAAPVPIVPELNPHGQPLDLSLSVLRSVSPIHIEYLKNMGVGASLSISVVIDGQLWGLFALHHYGPRHLSLEIRSTAELFGQMISLMIEGKLYKQQQLADEGARELHDRFISKIVAAASTVEALADFSEELREMISCDGFAVWSKGEVRTFGRCPPESAFPALARFLNLAGPGRVYSTDALAAVYPDAADFAEDVAGVLTIPISRTPRDYLMFFRREMIHTVTWAGNPAEKEMEVGPNGSRLTPRKSFEEWRETVRGRSEPWSPVEIKAAEGLRVSILEVLVRFNEENERQATSARQRQELLIAELNHRVRNILGLIRALVGQSRSSADSVDEYARIIGGRIQALARAHDQITSESFSTVVLSEIIRTEVLAYLSAKADRVELNGPEATVEANAFSTLALVFHELVTNSAKYGALSDSRGSVRVDWEIDEAGACRINWVENGGPPVSAPQRRGFGSTIIERSIPHDLGGTAALDFQRSGLRAEFTLPAGLLHPHTARKVPEKDMKFEHESEPDQEASRLTGLTGLVVEDNMIISLDAEQLLLDNGMRQVFTAASLADAQRIIEQETIDVALLDVNLGAESSFPLAPILTERDIPFVFATGYGEQLELPEEARDALMVRKPFSAEQLIAAVTKALTRRRSRPN</sequence>
<feature type="modified residue" description="4-aspartylphosphate" evidence="12">
    <location>
        <position position="795"/>
    </location>
</feature>
<feature type="domain" description="Phytochrome chromophore attachment site" evidence="13">
    <location>
        <begin position="147"/>
        <end position="304"/>
    </location>
</feature>
<keyword evidence="4 12" id="KW-0597">Phosphoprotein</keyword>